<gene>
    <name evidence="4" type="ORF">PBV87_20720</name>
</gene>
<accession>A0AA42DRR7</accession>
<keyword evidence="5" id="KW-1185">Reference proteome</keyword>
<dbReference type="InterPro" id="IPR008218">
    <property type="entry name" value="ATPase_V1-cplx_f_g_su"/>
</dbReference>
<comment type="caution">
    <text evidence="4">The sequence shown here is derived from an EMBL/GenBank/DDBJ whole genome shotgun (WGS) entry which is preliminary data.</text>
</comment>
<dbReference type="GO" id="GO:0046961">
    <property type="term" value="F:proton-transporting ATPase activity, rotational mechanism"/>
    <property type="evidence" value="ECO:0007669"/>
    <property type="project" value="InterPro"/>
</dbReference>
<name>A0AA42DRR7_9FIRM</name>
<comment type="similarity">
    <text evidence="1">Belongs to the V-ATPase F subunit family.</text>
</comment>
<dbReference type="Pfam" id="PF01990">
    <property type="entry name" value="ATP-synt_F"/>
    <property type="match status" value="1"/>
</dbReference>
<evidence type="ECO:0000313" key="4">
    <source>
        <dbReference type="EMBL" id="MDA3733901.1"/>
    </source>
</evidence>
<reference evidence="4" key="1">
    <citation type="journal article" date="2023" name="Int. J. Syst. Evol. Microbiol.">
        <title>&lt;i&gt;Holtiella tumoricola&lt;/i&gt; gen. nov. sp. nov., isolated from a human clinical sample.</title>
        <authorList>
            <person name="Allen-Vercoe E."/>
            <person name="Daigneault M.C."/>
            <person name="Vancuren S.J."/>
            <person name="Cochrane K."/>
            <person name="O'Neal L.L."/>
            <person name="Sankaranarayanan K."/>
            <person name="Lawson P.A."/>
        </authorList>
    </citation>
    <scope>NUCLEOTIDE SEQUENCE</scope>
    <source>
        <strain evidence="4">CC70A</strain>
    </source>
</reference>
<protein>
    <submittedName>
        <fullName evidence="4">V-type ATP synthase subunit F</fullName>
    </submittedName>
</protein>
<keyword evidence="3" id="KW-0406">Ion transport</keyword>
<evidence type="ECO:0000313" key="5">
    <source>
        <dbReference type="Proteomes" id="UP001169242"/>
    </source>
</evidence>
<keyword evidence="2" id="KW-0813">Transport</keyword>
<dbReference type="Proteomes" id="UP001169242">
    <property type="component" value="Unassembled WGS sequence"/>
</dbReference>
<dbReference type="EMBL" id="JAQIFT010000068">
    <property type="protein sequence ID" value="MDA3733901.1"/>
    <property type="molecule type" value="Genomic_DNA"/>
</dbReference>
<evidence type="ECO:0000256" key="1">
    <source>
        <dbReference type="ARBA" id="ARBA00010148"/>
    </source>
</evidence>
<dbReference type="Gene3D" id="3.40.50.10580">
    <property type="entry name" value="ATPase, V1 complex, subunit F"/>
    <property type="match status" value="1"/>
</dbReference>
<dbReference type="AlphaFoldDB" id="A0AA42DRR7"/>
<proteinExistence type="inferred from homology"/>
<dbReference type="RefSeq" id="WP_053985542.1">
    <property type="nucleotide sequence ID" value="NZ_JAQIFT010000068.1"/>
</dbReference>
<evidence type="ECO:0000256" key="2">
    <source>
        <dbReference type="ARBA" id="ARBA00022448"/>
    </source>
</evidence>
<dbReference type="SUPFAM" id="SSF159468">
    <property type="entry name" value="AtpF-like"/>
    <property type="match status" value="1"/>
</dbReference>
<organism evidence="4 5">
    <name type="scientific">Holtiella tumoricola</name>
    <dbReference type="NCBI Taxonomy" id="3018743"/>
    <lineage>
        <taxon>Bacteria</taxon>
        <taxon>Bacillati</taxon>
        <taxon>Bacillota</taxon>
        <taxon>Clostridia</taxon>
        <taxon>Lachnospirales</taxon>
        <taxon>Cellulosilyticaceae</taxon>
        <taxon>Holtiella</taxon>
    </lineage>
</organism>
<sequence length="102" mass="11613">MKSFLISDNRDTWVGMRLAGIGGVIVHEKEELLEALQTAMKDEEIGLVIVTERTMDLAKEEIMDMKLKVARPLIMEIPDRHGTMRSENAITNYIRESVGIRI</sequence>
<evidence type="ECO:0000256" key="3">
    <source>
        <dbReference type="ARBA" id="ARBA00023065"/>
    </source>
</evidence>
<dbReference type="InterPro" id="IPR036906">
    <property type="entry name" value="ATPase_V1_fsu_sf"/>
</dbReference>